<dbReference type="Gene3D" id="1.10.950.10">
    <property type="entry name" value="Villin headpiece domain"/>
    <property type="match status" value="1"/>
</dbReference>
<organism evidence="3 4">
    <name type="scientific">Phytophthora palmivora</name>
    <dbReference type="NCBI Taxonomy" id="4796"/>
    <lineage>
        <taxon>Eukaryota</taxon>
        <taxon>Sar</taxon>
        <taxon>Stramenopiles</taxon>
        <taxon>Oomycota</taxon>
        <taxon>Peronosporomycetes</taxon>
        <taxon>Peronosporales</taxon>
        <taxon>Peronosporaceae</taxon>
        <taxon>Phytophthora</taxon>
    </lineage>
</organism>
<dbReference type="Pfam" id="PF02209">
    <property type="entry name" value="VHP"/>
    <property type="match status" value="1"/>
</dbReference>
<comment type="caution">
    <text evidence="3">The sequence shown here is derived from an EMBL/GenBank/DDBJ whole genome shotgun (WGS) entry which is preliminary data.</text>
</comment>
<feature type="compositionally biased region" description="Basic and acidic residues" evidence="1">
    <location>
        <begin position="1"/>
        <end position="16"/>
    </location>
</feature>
<dbReference type="InterPro" id="IPR036886">
    <property type="entry name" value="Villin_headpiece_dom_sf"/>
</dbReference>
<feature type="non-terminal residue" evidence="3">
    <location>
        <position position="1"/>
    </location>
</feature>
<evidence type="ECO:0000313" key="4">
    <source>
        <dbReference type="Proteomes" id="UP000237271"/>
    </source>
</evidence>
<proteinExistence type="predicted"/>
<gene>
    <name evidence="3" type="ORF">PHPALM_30121</name>
</gene>
<feature type="domain" description="HP" evidence="2">
    <location>
        <begin position="86"/>
        <end position="147"/>
    </location>
</feature>
<evidence type="ECO:0000259" key="2">
    <source>
        <dbReference type="PROSITE" id="PS51089"/>
    </source>
</evidence>
<dbReference type="GO" id="GO:0007010">
    <property type="term" value="P:cytoskeleton organization"/>
    <property type="evidence" value="ECO:0007669"/>
    <property type="project" value="InterPro"/>
</dbReference>
<reference evidence="3 4" key="1">
    <citation type="journal article" date="2017" name="Genome Biol. Evol.">
        <title>Phytophthora megakarya and P. palmivora, closely related causal agents of cacao black pod rot, underwent increases in genome sizes and gene numbers by different mechanisms.</title>
        <authorList>
            <person name="Ali S.S."/>
            <person name="Shao J."/>
            <person name="Lary D.J."/>
            <person name="Kronmiller B."/>
            <person name="Shen D."/>
            <person name="Strem M.D."/>
            <person name="Amoako-Attah I."/>
            <person name="Akrofi A.Y."/>
            <person name="Begoude B.A."/>
            <person name="Ten Hoopen G.M."/>
            <person name="Coulibaly K."/>
            <person name="Kebe B.I."/>
            <person name="Melnick R.L."/>
            <person name="Guiltinan M.J."/>
            <person name="Tyler B.M."/>
            <person name="Meinhardt L.W."/>
            <person name="Bailey B.A."/>
        </authorList>
    </citation>
    <scope>NUCLEOTIDE SEQUENCE [LARGE SCALE GENOMIC DNA]</scope>
    <source>
        <strain evidence="4">sbr112.9</strain>
    </source>
</reference>
<name>A0A2P4X5W3_9STRA</name>
<feature type="region of interest" description="Disordered" evidence="1">
    <location>
        <begin position="1"/>
        <end position="89"/>
    </location>
</feature>
<dbReference type="AlphaFoldDB" id="A0A2P4X5W3"/>
<dbReference type="InterPro" id="IPR003128">
    <property type="entry name" value="Villin_headpiece"/>
</dbReference>
<feature type="compositionally biased region" description="Low complexity" evidence="1">
    <location>
        <begin position="39"/>
        <end position="84"/>
    </location>
</feature>
<evidence type="ECO:0000313" key="3">
    <source>
        <dbReference type="EMBL" id="POM60945.1"/>
    </source>
</evidence>
<sequence length="147" mass="15738">KARLQKLKEEKEKNAPKDLPGTITNEDIREKEEVPAPAPVAARAVPVLPTEAPVPKATPISPKAAPTPASPKAAPQAAAVPAKATGSANETFSLEQLKAGVEGIDITLKERYLSDAEFQTVMDMSKDEFAGLPKWKQQAKKKEVGLF</sequence>
<protein>
    <submittedName>
        <fullName evidence="3">Villin-like protein</fullName>
    </submittedName>
</protein>
<dbReference type="EMBL" id="NCKW01016532">
    <property type="protein sequence ID" value="POM60945.1"/>
    <property type="molecule type" value="Genomic_DNA"/>
</dbReference>
<keyword evidence="4" id="KW-1185">Reference proteome</keyword>
<accession>A0A2P4X5W3</accession>
<dbReference type="Proteomes" id="UP000237271">
    <property type="component" value="Unassembled WGS sequence"/>
</dbReference>
<dbReference type="OrthoDB" id="190085at2759"/>
<dbReference type="SUPFAM" id="SSF47050">
    <property type="entry name" value="VHP, Villin headpiece domain"/>
    <property type="match status" value="1"/>
</dbReference>
<evidence type="ECO:0000256" key="1">
    <source>
        <dbReference type="SAM" id="MobiDB-lite"/>
    </source>
</evidence>
<dbReference type="GO" id="GO:0003779">
    <property type="term" value="F:actin binding"/>
    <property type="evidence" value="ECO:0007669"/>
    <property type="project" value="InterPro"/>
</dbReference>
<dbReference type="SMART" id="SM00153">
    <property type="entry name" value="VHP"/>
    <property type="match status" value="1"/>
</dbReference>
<dbReference type="PROSITE" id="PS51089">
    <property type="entry name" value="HP"/>
    <property type="match status" value="1"/>
</dbReference>